<evidence type="ECO:0008006" key="3">
    <source>
        <dbReference type="Google" id="ProtNLM"/>
    </source>
</evidence>
<comment type="caution">
    <text evidence="1">The sequence shown here is derived from an EMBL/GenBank/DDBJ whole genome shotgun (WGS) entry which is preliminary data.</text>
</comment>
<dbReference type="RefSeq" id="WP_185523203.1">
    <property type="nucleotide sequence ID" value="NZ_JAARVG010000001.1"/>
</dbReference>
<dbReference type="AlphaFoldDB" id="A0A7X1CKG2"/>
<evidence type="ECO:0000313" key="2">
    <source>
        <dbReference type="Proteomes" id="UP000539064"/>
    </source>
</evidence>
<gene>
    <name evidence="1" type="ORF">HCA52_01485</name>
</gene>
<reference evidence="1 2" key="1">
    <citation type="submission" date="2020-03" db="EMBL/GenBank/DDBJ databases">
        <title>Soil Listeria distribution.</title>
        <authorList>
            <person name="Liao J."/>
            <person name="Wiedmann M."/>
        </authorList>
    </citation>
    <scope>NUCLEOTIDE SEQUENCE [LARGE SCALE GENOMIC DNA]</scope>
    <source>
        <strain evidence="1 2">FSL L7-0978</strain>
    </source>
</reference>
<evidence type="ECO:0000313" key="1">
    <source>
        <dbReference type="EMBL" id="MBC1792074.1"/>
    </source>
</evidence>
<protein>
    <recommendedName>
        <fullName evidence="3">Amidase domain-containing protein</fullName>
    </recommendedName>
</protein>
<name>A0A7X1CKG2_9LIST</name>
<dbReference type="Proteomes" id="UP000539064">
    <property type="component" value="Unassembled WGS sequence"/>
</dbReference>
<dbReference type="SUPFAM" id="SSF54001">
    <property type="entry name" value="Cysteine proteinases"/>
    <property type="match status" value="1"/>
</dbReference>
<organism evidence="1 2">
    <name type="scientific">Listeria booriae</name>
    <dbReference type="NCBI Taxonomy" id="1552123"/>
    <lineage>
        <taxon>Bacteria</taxon>
        <taxon>Bacillati</taxon>
        <taxon>Bacillota</taxon>
        <taxon>Bacilli</taxon>
        <taxon>Bacillales</taxon>
        <taxon>Listeriaceae</taxon>
        <taxon>Listeria</taxon>
    </lineage>
</organism>
<accession>A0A7X1CKG2</accession>
<dbReference type="Gene3D" id="3.90.1720.10">
    <property type="entry name" value="endopeptidase domain like (from Nostoc punctiforme)"/>
    <property type="match status" value="1"/>
</dbReference>
<dbReference type="EMBL" id="JAARVG010000001">
    <property type="protein sequence ID" value="MBC1792074.1"/>
    <property type="molecule type" value="Genomic_DNA"/>
</dbReference>
<dbReference type="InterPro" id="IPR038765">
    <property type="entry name" value="Papain-like_cys_pep_sf"/>
</dbReference>
<proteinExistence type="predicted"/>
<sequence length="274" mass="30612">MKKWIVVVVAYFAIVICMLVAPINVSAKGEANYQKIYEQGVSEGKINTANVSLEQWIDVNENEYYPVYEDGLKEKVYDISTTYAEWIKMNNYGQPPVADEFVEEVPQSLLKGIYKGYTVKKGDILISNGTSSAGVLGHAAIANGNDYILDIPGPGTTTRQLTTVKWMTIYDSKGWVKVYRVKDSSIANAAANWADRNYYSSTGTKKQDKWPSYNVTGSRYSKDPTYCSKIVIQAFYFGTGSKPVIRVFPSLALPYDLPSYFNGAYSPQFVKGFN</sequence>